<dbReference type="InterPro" id="IPR035168">
    <property type="entry name" value="DUF5317"/>
</dbReference>
<dbReference type="OrthoDB" id="37447at2"/>
<feature type="transmembrane region" description="Helical" evidence="1">
    <location>
        <begin position="30"/>
        <end position="47"/>
    </location>
</feature>
<gene>
    <name evidence="2" type="ORF">CUESP1_1349</name>
</gene>
<evidence type="ECO:0000313" key="3">
    <source>
        <dbReference type="Proteomes" id="UP000245423"/>
    </source>
</evidence>
<evidence type="ECO:0000313" key="2">
    <source>
        <dbReference type="EMBL" id="SHD76720.1"/>
    </source>
</evidence>
<dbReference type="Pfam" id="PF17248">
    <property type="entry name" value="DUF5317"/>
    <property type="match status" value="2"/>
</dbReference>
<organism evidence="2 3">
    <name type="scientific">[Clostridium] ultunense Esp</name>
    <dbReference type="NCBI Taxonomy" id="1288971"/>
    <lineage>
        <taxon>Bacteria</taxon>
        <taxon>Bacillati</taxon>
        <taxon>Bacillota</taxon>
        <taxon>Tissierellia</taxon>
        <taxon>Tissierellales</taxon>
        <taxon>Tepidimicrobiaceae</taxon>
        <taxon>Schnuerera</taxon>
    </lineage>
</organism>
<accession>M1YVM2</accession>
<keyword evidence="1" id="KW-1133">Transmembrane helix</keyword>
<evidence type="ECO:0008006" key="4">
    <source>
        <dbReference type="Google" id="ProtNLM"/>
    </source>
</evidence>
<dbReference type="RefSeq" id="WP_005584493.1">
    <property type="nucleotide sequence ID" value="NZ_LT669839.1"/>
</dbReference>
<dbReference type="Proteomes" id="UP000245423">
    <property type="component" value="Chromosome 1"/>
</dbReference>
<protein>
    <recommendedName>
        <fullName evidence="4">DUF5317 domain-containing protein</fullName>
    </recommendedName>
</protein>
<proteinExistence type="predicted"/>
<feature type="transmembrane region" description="Helical" evidence="1">
    <location>
        <begin position="68"/>
        <end position="96"/>
    </location>
</feature>
<sequence>MFAEAILISIILGLIRGGNLKRFKSINHKTMWIFILGILIQYILGFLSKAEGIDSLNKILLYNKQLQILSYILILIGILFNLKLRSLWVVLLGYVLNFLVLATNNWERPNLINNPIMDHIKFPFLGDTILFSESYPLPKIISLGDLIISFGIFALIQEIMLGEDSFMGGYRF</sequence>
<keyword evidence="1" id="KW-0472">Membrane</keyword>
<name>M1YVM2_9FIRM</name>
<dbReference type="AlphaFoldDB" id="M1YVM2"/>
<dbReference type="HOGENOM" id="CLU_116594_0_0_9"/>
<reference evidence="2 3" key="1">
    <citation type="submission" date="2016-11" db="EMBL/GenBank/DDBJ databases">
        <authorList>
            <person name="Manzoor S."/>
        </authorList>
    </citation>
    <scope>NUCLEOTIDE SEQUENCE [LARGE SCALE GENOMIC DNA]</scope>
    <source>
        <strain evidence="2">Clostridium ultunense strain Esp</strain>
    </source>
</reference>
<evidence type="ECO:0000256" key="1">
    <source>
        <dbReference type="SAM" id="Phobius"/>
    </source>
</evidence>
<keyword evidence="3" id="KW-1185">Reference proteome</keyword>
<keyword evidence="1" id="KW-0812">Transmembrane</keyword>
<dbReference type="EMBL" id="LT669839">
    <property type="protein sequence ID" value="SHD76720.1"/>
    <property type="molecule type" value="Genomic_DNA"/>
</dbReference>
<feature type="transmembrane region" description="Helical" evidence="1">
    <location>
        <begin position="140"/>
        <end position="161"/>
    </location>
</feature>